<feature type="compositionally biased region" description="Low complexity" evidence="7">
    <location>
        <begin position="698"/>
        <end position="713"/>
    </location>
</feature>
<dbReference type="EMBL" id="DXGJ01000009">
    <property type="protein sequence ID" value="HIW71189.1"/>
    <property type="molecule type" value="Genomic_DNA"/>
</dbReference>
<sequence>MMRKWLSVVFIGLSFLVAGLIFASTPVVAQAATVPATGLTAGSATIKDTSGKDVTNQGTFSKWQGYEVSYNWAVPDGISVKDGTTTVELPEGIVLYNDLSVPLKDDLGNVVGTFTLKAGERTGTITFNGVGEHLSNRHGTLTFYAKGTTGSNNVNNNWMLNKIGWIAEKDANGNPTKLTWNVAFNAAGNNLGAFQLTDTLGSDQTYIPGSVDASAGSYDDTGAFQANGTKLQPTVTQNGQQLTFDFPNVDTAVDMRYQVAVTSTGNSQIWKNTATGGGSTVTNTVTWGGSGTGTGEDKLGSVVLTKAGINGVTLAGAEFNLVDSADVVLQSGLVTDAQGKLEVKNLQPGTYYFVETKAPKGYELNTDPVEFSIKDGETTPVEVVKTDEAETVGTTPGDNGGGNQMGSIVVNKTGLDGELLPGAVFELTNEDGAVINNHLTTDEKGQFVVTGLPEGTYTLTEIKAPDGYELSSKPVTVTVGSNGGMQSVTVNDPAIPGTTNPPVEPTTPGSITMTKTGTNGVALPGAVFKLVDSQGNVINSELTTDAAGHFTVDKLAVGDYELIEVKAPEGYEISSKPIKVTITEAAPSENVAMQDVAQPTTPGGENPGGTTPGEPGLTVPPTENPGETPPGETPGGETPGPVVPNPVPPTPETPGVGGGGSTVPPTVTPIKPKPPVTNPGGTVPPIVTPGKPKPPVTTPSVTVTVTPSNPQQSGQGGNGNVVGNGGGSTGSVIGNGNGVPAASVGAGAGAATAKLPQTNEHQSVLATILGVFVLVGLGAYGLIRKIK</sequence>
<feature type="compositionally biased region" description="Pro residues" evidence="7">
    <location>
        <begin position="641"/>
        <end position="652"/>
    </location>
</feature>
<dbReference type="InterPro" id="IPR013783">
    <property type="entry name" value="Ig-like_fold"/>
</dbReference>
<keyword evidence="3" id="KW-0134">Cell wall</keyword>
<reference evidence="11" key="2">
    <citation type="submission" date="2021-04" db="EMBL/GenBank/DDBJ databases">
        <authorList>
            <person name="Gilroy R."/>
        </authorList>
    </citation>
    <scope>NUCLEOTIDE SEQUENCE</scope>
    <source>
        <strain evidence="11">CHK173-259</strain>
    </source>
</reference>
<dbReference type="Gene3D" id="2.60.40.1280">
    <property type="match status" value="1"/>
</dbReference>
<dbReference type="PANTHER" id="PTHR36108:SF13">
    <property type="entry name" value="COLOSSIN-B-RELATED"/>
    <property type="match status" value="1"/>
</dbReference>
<feature type="compositionally biased region" description="Gly residues" evidence="7">
    <location>
        <begin position="714"/>
        <end position="734"/>
    </location>
</feature>
<dbReference type="InterPro" id="IPR008456">
    <property type="entry name" value="Collagen-bd_dom"/>
</dbReference>
<evidence type="ECO:0000313" key="11">
    <source>
        <dbReference type="EMBL" id="HIW71189.1"/>
    </source>
</evidence>
<dbReference type="InterPro" id="IPR041033">
    <property type="entry name" value="SpaA_PFL_dom_1"/>
</dbReference>
<comment type="caution">
    <text evidence="11">The sequence shown here is derived from an EMBL/GenBank/DDBJ whole genome shotgun (WGS) entry which is preliminary data.</text>
</comment>
<keyword evidence="8" id="KW-0472">Membrane</keyword>
<evidence type="ECO:0000256" key="1">
    <source>
        <dbReference type="ARBA" id="ARBA00004168"/>
    </source>
</evidence>
<dbReference type="PROSITE" id="PS50847">
    <property type="entry name" value="GRAM_POS_ANCHORING"/>
    <property type="match status" value="1"/>
</dbReference>
<evidence type="ECO:0000256" key="6">
    <source>
        <dbReference type="ARBA" id="ARBA00023088"/>
    </source>
</evidence>
<dbReference type="SUPFAM" id="SSF49478">
    <property type="entry name" value="Cna protein B-type domain"/>
    <property type="match status" value="3"/>
</dbReference>
<evidence type="ECO:0000313" key="12">
    <source>
        <dbReference type="Proteomes" id="UP000886822"/>
    </source>
</evidence>
<dbReference type="Pfam" id="PF17961">
    <property type="entry name" value="Big_8"/>
    <property type="match status" value="1"/>
</dbReference>
<feature type="compositionally biased region" description="Low complexity" evidence="7">
    <location>
        <begin position="612"/>
        <end position="626"/>
    </location>
</feature>
<keyword evidence="4" id="KW-0964">Secreted</keyword>
<organism evidence="11 12">
    <name type="scientific">Candidatus Levilactobacillus faecigallinarum</name>
    <dbReference type="NCBI Taxonomy" id="2838638"/>
    <lineage>
        <taxon>Bacteria</taxon>
        <taxon>Bacillati</taxon>
        <taxon>Bacillota</taxon>
        <taxon>Bacilli</taxon>
        <taxon>Lactobacillales</taxon>
        <taxon>Lactobacillaceae</taxon>
        <taxon>Levilactobacillus</taxon>
    </lineage>
</organism>
<dbReference type="SUPFAM" id="SSF49401">
    <property type="entry name" value="Bacterial adhesins"/>
    <property type="match status" value="2"/>
</dbReference>
<dbReference type="PANTHER" id="PTHR36108">
    <property type="entry name" value="COLOSSIN-B-RELATED"/>
    <property type="match status" value="1"/>
</dbReference>
<evidence type="ECO:0000256" key="9">
    <source>
        <dbReference type="SAM" id="SignalP"/>
    </source>
</evidence>
<keyword evidence="8" id="KW-1133">Transmembrane helix</keyword>
<gene>
    <name evidence="11" type="ORF">H9875_01050</name>
</gene>
<feature type="chain" id="PRO_5038493462" evidence="9">
    <location>
        <begin position="30"/>
        <end position="787"/>
    </location>
</feature>
<feature type="transmembrane region" description="Helical" evidence="8">
    <location>
        <begin position="764"/>
        <end position="783"/>
    </location>
</feature>
<name>A0A9D1U597_9LACO</name>
<reference evidence="11" key="1">
    <citation type="journal article" date="2021" name="PeerJ">
        <title>Extensive microbial diversity within the chicken gut microbiome revealed by metagenomics and culture.</title>
        <authorList>
            <person name="Gilroy R."/>
            <person name="Ravi A."/>
            <person name="Getino M."/>
            <person name="Pursley I."/>
            <person name="Horton D.L."/>
            <person name="Alikhan N.F."/>
            <person name="Baker D."/>
            <person name="Gharbi K."/>
            <person name="Hall N."/>
            <person name="Watson M."/>
            <person name="Adriaenssens E.M."/>
            <person name="Foster-Nyarko E."/>
            <person name="Jarju S."/>
            <person name="Secka A."/>
            <person name="Antonio M."/>
            <person name="Oren A."/>
            <person name="Chaudhuri R.R."/>
            <person name="La Ragione R."/>
            <person name="Hildebrand F."/>
            <person name="Pallen M.J."/>
        </authorList>
    </citation>
    <scope>NUCLEOTIDE SEQUENCE</scope>
    <source>
        <strain evidence="11">CHK173-259</strain>
    </source>
</reference>
<proteinExistence type="inferred from homology"/>
<protein>
    <submittedName>
        <fullName evidence="11">LPXTG cell wall anchor domain-containing protein</fullName>
    </submittedName>
</protein>
<accession>A0A9D1U597</accession>
<feature type="compositionally biased region" description="Low complexity" evidence="7">
    <location>
        <begin position="678"/>
        <end position="690"/>
    </location>
</feature>
<dbReference type="GO" id="GO:0007155">
    <property type="term" value="P:cell adhesion"/>
    <property type="evidence" value="ECO:0007669"/>
    <property type="project" value="InterPro"/>
</dbReference>
<evidence type="ECO:0000256" key="5">
    <source>
        <dbReference type="ARBA" id="ARBA00022729"/>
    </source>
</evidence>
<keyword evidence="5 9" id="KW-0732">Signal</keyword>
<dbReference type="AlphaFoldDB" id="A0A9D1U597"/>
<dbReference type="InterPro" id="IPR011252">
    <property type="entry name" value="Fibrogen-bd_dom1"/>
</dbReference>
<comment type="similarity">
    <text evidence="2">Belongs to the serine-aspartate repeat-containing protein (SDr) family.</text>
</comment>
<evidence type="ECO:0000256" key="8">
    <source>
        <dbReference type="SAM" id="Phobius"/>
    </source>
</evidence>
<evidence type="ECO:0000256" key="7">
    <source>
        <dbReference type="SAM" id="MobiDB-lite"/>
    </source>
</evidence>
<dbReference type="Pfam" id="PF17802">
    <property type="entry name" value="SpaA"/>
    <property type="match status" value="3"/>
</dbReference>
<dbReference type="Gene3D" id="2.60.40.10">
    <property type="entry name" value="Immunoglobulins"/>
    <property type="match status" value="3"/>
</dbReference>
<feature type="region of interest" description="Disordered" evidence="7">
    <location>
        <begin position="596"/>
        <end position="734"/>
    </location>
</feature>
<dbReference type="InterPro" id="IPR019931">
    <property type="entry name" value="LPXTG_anchor"/>
</dbReference>
<evidence type="ECO:0000259" key="10">
    <source>
        <dbReference type="PROSITE" id="PS50847"/>
    </source>
</evidence>
<feature type="domain" description="Gram-positive cocci surface proteins LPxTG" evidence="10">
    <location>
        <begin position="755"/>
        <end position="787"/>
    </location>
</feature>
<dbReference type="InterPro" id="IPR008966">
    <property type="entry name" value="Adhesion_dom_sf"/>
</dbReference>
<dbReference type="GO" id="GO:0005518">
    <property type="term" value="F:collagen binding"/>
    <property type="evidence" value="ECO:0007669"/>
    <property type="project" value="InterPro"/>
</dbReference>
<keyword evidence="8" id="KW-0812">Transmembrane</keyword>
<evidence type="ECO:0000256" key="2">
    <source>
        <dbReference type="ARBA" id="ARBA00007257"/>
    </source>
</evidence>
<dbReference type="InterPro" id="IPR041171">
    <property type="entry name" value="SDR_Ig"/>
</dbReference>
<dbReference type="Proteomes" id="UP000886822">
    <property type="component" value="Unassembled WGS sequence"/>
</dbReference>
<dbReference type="NCBIfam" id="TIGR01167">
    <property type="entry name" value="LPXTG_anchor"/>
    <property type="match status" value="1"/>
</dbReference>
<dbReference type="Pfam" id="PF05737">
    <property type="entry name" value="Collagen_bind"/>
    <property type="match status" value="1"/>
</dbReference>
<feature type="signal peptide" evidence="9">
    <location>
        <begin position="1"/>
        <end position="29"/>
    </location>
</feature>
<evidence type="ECO:0000256" key="4">
    <source>
        <dbReference type="ARBA" id="ARBA00022525"/>
    </source>
</evidence>
<comment type="subcellular location">
    <subcellularLocation>
        <location evidence="1">Secreted</location>
        <location evidence="1">Cell wall</location>
        <topology evidence="1">Peptidoglycan-anchor</topology>
    </subcellularLocation>
</comment>
<keyword evidence="6" id="KW-0572">Peptidoglycan-anchor</keyword>
<evidence type="ECO:0000256" key="3">
    <source>
        <dbReference type="ARBA" id="ARBA00022512"/>
    </source>
</evidence>